<dbReference type="NCBIfam" id="TIGR00254">
    <property type="entry name" value="GGDEF"/>
    <property type="match status" value="1"/>
</dbReference>
<dbReference type="Pfam" id="PF00990">
    <property type="entry name" value="GGDEF"/>
    <property type="match status" value="1"/>
</dbReference>
<gene>
    <name evidence="2" type="ORF">MJ923_04770</name>
</gene>
<dbReference type="Gene3D" id="3.30.450.40">
    <property type="match status" value="1"/>
</dbReference>
<dbReference type="InterPro" id="IPR000160">
    <property type="entry name" value="GGDEF_dom"/>
</dbReference>
<keyword evidence="3" id="KW-1185">Reference proteome</keyword>
<evidence type="ECO:0000313" key="3">
    <source>
        <dbReference type="Proteomes" id="UP001297581"/>
    </source>
</evidence>
<dbReference type="SUPFAM" id="SSF55073">
    <property type="entry name" value="Nucleotide cyclase"/>
    <property type="match status" value="1"/>
</dbReference>
<dbReference type="RefSeq" id="WP_240590108.1">
    <property type="nucleotide sequence ID" value="NZ_JAKUDL010000001.1"/>
</dbReference>
<organism evidence="2 3">
    <name type="scientific">Shewanella zhuhaiensis</name>
    <dbReference type="NCBI Taxonomy" id="2919576"/>
    <lineage>
        <taxon>Bacteria</taxon>
        <taxon>Pseudomonadati</taxon>
        <taxon>Pseudomonadota</taxon>
        <taxon>Gammaproteobacteria</taxon>
        <taxon>Alteromonadales</taxon>
        <taxon>Shewanellaceae</taxon>
        <taxon>Shewanella</taxon>
    </lineage>
</organism>
<dbReference type="PANTHER" id="PTHR46663">
    <property type="entry name" value="DIGUANYLATE CYCLASE DGCT-RELATED"/>
    <property type="match status" value="1"/>
</dbReference>
<dbReference type="Pfam" id="PF01590">
    <property type="entry name" value="GAF"/>
    <property type="match status" value="1"/>
</dbReference>
<dbReference type="InterPro" id="IPR029787">
    <property type="entry name" value="Nucleotide_cyclase"/>
</dbReference>
<dbReference type="InterPro" id="IPR043128">
    <property type="entry name" value="Rev_trsase/Diguanyl_cyclase"/>
</dbReference>
<dbReference type="PANTHER" id="PTHR46663:SF4">
    <property type="entry name" value="DIGUANYLATE CYCLASE DGCT-RELATED"/>
    <property type="match status" value="1"/>
</dbReference>
<comment type="caution">
    <text evidence="2">The sequence shown here is derived from an EMBL/GenBank/DDBJ whole genome shotgun (WGS) entry which is preliminary data.</text>
</comment>
<reference evidence="2 3" key="1">
    <citation type="submission" date="2022-02" db="EMBL/GenBank/DDBJ databases">
        <title>The genome sequence of Shewanella sp. 3B26.</title>
        <authorList>
            <person name="Du J."/>
        </authorList>
    </citation>
    <scope>NUCLEOTIDE SEQUENCE [LARGE SCALE GENOMIC DNA]</scope>
    <source>
        <strain evidence="2 3">3B26</strain>
    </source>
</reference>
<sequence length="319" mass="36743">MQSYGYHSFREIEVDEIDWQRWQRLVNTVADMFKAPAAFINQANTKGIEVLIASELPTTLYAPGEASPINSNVYCHYVVQHNEHLYVPDASRDPRWLDNPEYLEDNYVSYLGMPINWPDGNTFGTLCVLSDITTDYPGTYLKVLEVIRDVINADLAHIYRESQLLTETYVDPLTRIYNRRGFEEMFTQNQQLAKRLGRQMVLLSFDLDKFKPINDSLGHDTGDKVLQYFAQCLKHSCRSCDLVARWGGDEFLVLAHSETDQLEDSLLLRLDTALKDAKNLPCIEYSVGILKIDSGQEQSLERHLPNVDARMYHHKRSKS</sequence>
<dbReference type="EMBL" id="JAKUDL010000001">
    <property type="protein sequence ID" value="MCH4293617.1"/>
    <property type="molecule type" value="Genomic_DNA"/>
</dbReference>
<dbReference type="Proteomes" id="UP001297581">
    <property type="component" value="Unassembled WGS sequence"/>
</dbReference>
<feature type="domain" description="GGDEF" evidence="1">
    <location>
        <begin position="198"/>
        <end position="319"/>
    </location>
</feature>
<proteinExistence type="predicted"/>
<evidence type="ECO:0000259" key="1">
    <source>
        <dbReference type="PROSITE" id="PS50887"/>
    </source>
</evidence>
<dbReference type="SUPFAM" id="SSF55781">
    <property type="entry name" value="GAF domain-like"/>
    <property type="match status" value="1"/>
</dbReference>
<dbReference type="InterPro" id="IPR052163">
    <property type="entry name" value="DGC-Regulatory_Protein"/>
</dbReference>
<dbReference type="InterPro" id="IPR029016">
    <property type="entry name" value="GAF-like_dom_sf"/>
</dbReference>
<dbReference type="InterPro" id="IPR003018">
    <property type="entry name" value="GAF"/>
</dbReference>
<evidence type="ECO:0000313" key="2">
    <source>
        <dbReference type="EMBL" id="MCH4293617.1"/>
    </source>
</evidence>
<accession>A0AAJ1EZL7</accession>
<dbReference type="SMART" id="SM00267">
    <property type="entry name" value="GGDEF"/>
    <property type="match status" value="1"/>
</dbReference>
<dbReference type="Gene3D" id="3.30.70.270">
    <property type="match status" value="1"/>
</dbReference>
<dbReference type="CDD" id="cd01949">
    <property type="entry name" value="GGDEF"/>
    <property type="match status" value="1"/>
</dbReference>
<dbReference type="AlphaFoldDB" id="A0AAJ1EZL7"/>
<dbReference type="SMART" id="SM00065">
    <property type="entry name" value="GAF"/>
    <property type="match status" value="1"/>
</dbReference>
<dbReference type="PROSITE" id="PS50887">
    <property type="entry name" value="GGDEF"/>
    <property type="match status" value="1"/>
</dbReference>
<name>A0AAJ1EZL7_9GAMM</name>
<protein>
    <submittedName>
        <fullName evidence="2">Sensor domain-containing diguanylate cyclase</fullName>
    </submittedName>
</protein>